<dbReference type="OrthoDB" id="2796521at2759"/>
<proteinExistence type="predicted"/>
<evidence type="ECO:0000256" key="1">
    <source>
        <dbReference type="SAM" id="Phobius"/>
    </source>
</evidence>
<feature type="transmembrane region" description="Helical" evidence="1">
    <location>
        <begin position="293"/>
        <end position="314"/>
    </location>
</feature>
<name>A0A4Y7TGI7_COPMI</name>
<gene>
    <name evidence="2" type="ORF">FA13DRAFT_1731043</name>
</gene>
<keyword evidence="3" id="KW-1185">Reference proteome</keyword>
<organism evidence="2 3">
    <name type="scientific">Coprinellus micaceus</name>
    <name type="common">Glistening ink-cap mushroom</name>
    <name type="synonym">Coprinus micaceus</name>
    <dbReference type="NCBI Taxonomy" id="71717"/>
    <lineage>
        <taxon>Eukaryota</taxon>
        <taxon>Fungi</taxon>
        <taxon>Dikarya</taxon>
        <taxon>Basidiomycota</taxon>
        <taxon>Agaricomycotina</taxon>
        <taxon>Agaricomycetes</taxon>
        <taxon>Agaricomycetidae</taxon>
        <taxon>Agaricales</taxon>
        <taxon>Agaricineae</taxon>
        <taxon>Psathyrellaceae</taxon>
        <taxon>Coprinellus</taxon>
    </lineage>
</organism>
<dbReference type="Proteomes" id="UP000298030">
    <property type="component" value="Unassembled WGS sequence"/>
</dbReference>
<dbReference type="AlphaFoldDB" id="A0A4Y7TGI7"/>
<comment type="caution">
    <text evidence="2">The sequence shown here is derived from an EMBL/GenBank/DDBJ whole genome shotgun (WGS) entry which is preliminary data.</text>
</comment>
<protein>
    <submittedName>
        <fullName evidence="2">Uncharacterized protein</fullName>
    </submittedName>
</protein>
<dbReference type="EMBL" id="QPFP01000013">
    <property type="protein sequence ID" value="TEB33266.1"/>
    <property type="molecule type" value="Genomic_DNA"/>
</dbReference>
<evidence type="ECO:0000313" key="3">
    <source>
        <dbReference type="Proteomes" id="UP000298030"/>
    </source>
</evidence>
<accession>A0A4Y7TGI7</accession>
<evidence type="ECO:0000313" key="2">
    <source>
        <dbReference type="EMBL" id="TEB33266.1"/>
    </source>
</evidence>
<reference evidence="2 3" key="1">
    <citation type="journal article" date="2019" name="Nat. Ecol. Evol.">
        <title>Megaphylogeny resolves global patterns of mushroom evolution.</title>
        <authorList>
            <person name="Varga T."/>
            <person name="Krizsan K."/>
            <person name="Foldi C."/>
            <person name="Dima B."/>
            <person name="Sanchez-Garcia M."/>
            <person name="Sanchez-Ramirez S."/>
            <person name="Szollosi G.J."/>
            <person name="Szarkandi J.G."/>
            <person name="Papp V."/>
            <person name="Albert L."/>
            <person name="Andreopoulos W."/>
            <person name="Angelini C."/>
            <person name="Antonin V."/>
            <person name="Barry K.W."/>
            <person name="Bougher N.L."/>
            <person name="Buchanan P."/>
            <person name="Buyck B."/>
            <person name="Bense V."/>
            <person name="Catcheside P."/>
            <person name="Chovatia M."/>
            <person name="Cooper J."/>
            <person name="Damon W."/>
            <person name="Desjardin D."/>
            <person name="Finy P."/>
            <person name="Geml J."/>
            <person name="Haridas S."/>
            <person name="Hughes K."/>
            <person name="Justo A."/>
            <person name="Karasinski D."/>
            <person name="Kautmanova I."/>
            <person name="Kiss B."/>
            <person name="Kocsube S."/>
            <person name="Kotiranta H."/>
            <person name="LaButti K.M."/>
            <person name="Lechner B.E."/>
            <person name="Liimatainen K."/>
            <person name="Lipzen A."/>
            <person name="Lukacs Z."/>
            <person name="Mihaltcheva S."/>
            <person name="Morgado L.N."/>
            <person name="Niskanen T."/>
            <person name="Noordeloos M.E."/>
            <person name="Ohm R.A."/>
            <person name="Ortiz-Santana B."/>
            <person name="Ovrebo C."/>
            <person name="Racz N."/>
            <person name="Riley R."/>
            <person name="Savchenko A."/>
            <person name="Shiryaev A."/>
            <person name="Soop K."/>
            <person name="Spirin V."/>
            <person name="Szebenyi C."/>
            <person name="Tomsovsky M."/>
            <person name="Tulloss R.E."/>
            <person name="Uehling J."/>
            <person name="Grigoriev I.V."/>
            <person name="Vagvolgyi C."/>
            <person name="Papp T."/>
            <person name="Martin F.M."/>
            <person name="Miettinen O."/>
            <person name="Hibbett D.S."/>
            <person name="Nagy L.G."/>
        </authorList>
    </citation>
    <scope>NUCLEOTIDE SEQUENCE [LARGE SCALE GENOMIC DNA]</scope>
    <source>
        <strain evidence="2 3">FP101781</strain>
    </source>
</reference>
<sequence>MLTTLRLYYLTGVRTRDDTVGWIKSALCGSLHRFRSAKAAWKASTSMFDRSPLDAIAVEHLFEIERNFLKINGYEYPPLRSPRPPFGHVRVEFYADAERNRLCRSNADCWADVPLLSSGQLELAFLQSTFSFDPKHFAIIDPVRLNLVPYEGDGRLSPLAVHNLTYQGQLPLRITEIYVPPLTQSKRLLRHYFLISLTMLSAIYNLLRHMRTYDEYEFSYPLPSLFLWFYNIMRSILPATRRDCEAPDLDVLNSPTGESFIIGLPDVDDAECYSYGKSSNIARLFSGPTQSQLWCATIIGYALFLWMVAAEVVACARA</sequence>
<keyword evidence="1" id="KW-0472">Membrane</keyword>
<keyword evidence="1" id="KW-0812">Transmembrane</keyword>
<keyword evidence="1" id="KW-1133">Transmembrane helix</keyword>